<dbReference type="Proteomes" id="UP000469949">
    <property type="component" value="Unassembled WGS sequence"/>
</dbReference>
<comment type="caution">
    <text evidence="1">The sequence shown here is derived from an EMBL/GenBank/DDBJ whole genome shotgun (WGS) entry which is preliminary data.</text>
</comment>
<reference evidence="1 2" key="1">
    <citation type="submission" date="2019-10" db="EMBL/GenBank/DDBJ databases">
        <title>Draft Genome Sequence of the Caffeine Degrading Methylotroph Methylorubrum populi PINKEL.</title>
        <authorList>
            <person name="Dawson S.C."/>
            <person name="Zhang X."/>
            <person name="Wright M.E."/>
            <person name="Sharma G."/>
            <person name="Langner J.T."/>
            <person name="Ditty J.L."/>
            <person name="Subuyuj G.A."/>
        </authorList>
    </citation>
    <scope>NUCLEOTIDE SEQUENCE [LARGE SCALE GENOMIC DNA]</scope>
    <source>
        <strain evidence="1 2">Pinkel</strain>
    </source>
</reference>
<proteinExistence type="predicted"/>
<dbReference type="Pfam" id="PF06296">
    <property type="entry name" value="RelE"/>
    <property type="match status" value="1"/>
</dbReference>
<name>A0A833N3F4_9HYPH</name>
<evidence type="ECO:0008006" key="3">
    <source>
        <dbReference type="Google" id="ProtNLM"/>
    </source>
</evidence>
<organism evidence="1 2">
    <name type="scientific">Methylorubrum populi</name>
    <dbReference type="NCBI Taxonomy" id="223967"/>
    <lineage>
        <taxon>Bacteria</taxon>
        <taxon>Pseudomonadati</taxon>
        <taxon>Pseudomonadota</taxon>
        <taxon>Alphaproteobacteria</taxon>
        <taxon>Hyphomicrobiales</taxon>
        <taxon>Methylobacteriaceae</taxon>
        <taxon>Methylorubrum</taxon>
    </lineage>
</organism>
<dbReference type="EMBL" id="WEKV01000008">
    <property type="protein sequence ID" value="KAB7785889.1"/>
    <property type="molecule type" value="Genomic_DNA"/>
</dbReference>
<sequence>MADDRADADETWPRAFKTAVFARSARKARIHDAELCEALREVMLGQADDLGGGVFRKRLNKNRHRSIILAKGGRYWVYEYLFAKKDRANIDDGELSDFKLLAKGYASLSEEQIDGLVADKDLLEICNDGKA</sequence>
<dbReference type="AlphaFoldDB" id="A0A833N3F4"/>
<evidence type="ECO:0000313" key="2">
    <source>
        <dbReference type="Proteomes" id="UP000469949"/>
    </source>
</evidence>
<evidence type="ECO:0000313" key="1">
    <source>
        <dbReference type="EMBL" id="KAB7785889.1"/>
    </source>
</evidence>
<accession>A0A833N3F4</accession>
<dbReference type="PIRSF" id="PIRSF018634">
    <property type="entry name" value="UCP018634"/>
    <property type="match status" value="1"/>
</dbReference>
<gene>
    <name evidence="1" type="ORF">F8B43_1290</name>
</gene>
<dbReference type="InterPro" id="IPR009387">
    <property type="entry name" value="HigB-2"/>
</dbReference>
<protein>
    <recommendedName>
        <fullName evidence="3">Addiction module toxin RelE</fullName>
    </recommendedName>
</protein>
<dbReference type="RefSeq" id="WP_152276381.1">
    <property type="nucleotide sequence ID" value="NZ_WEKV01000008.1"/>
</dbReference>